<protein>
    <submittedName>
        <fullName evidence="1">Uncharacterized protein DUF5049</fullName>
    </submittedName>
</protein>
<evidence type="ECO:0000313" key="1">
    <source>
        <dbReference type="EMBL" id="TDT71538.1"/>
    </source>
</evidence>
<dbReference type="AlphaFoldDB" id="A0AA46DZ85"/>
<comment type="caution">
    <text evidence="1">The sequence shown here is derived from an EMBL/GenBank/DDBJ whole genome shotgun (WGS) entry which is preliminary data.</text>
</comment>
<gene>
    <name evidence="1" type="ORF">EV215_0916</name>
</gene>
<organism evidence="1 2">
    <name type="scientific">Hypnocyclicus thermotrophus</name>
    <dbReference type="NCBI Taxonomy" id="1627895"/>
    <lineage>
        <taxon>Bacteria</taxon>
        <taxon>Fusobacteriati</taxon>
        <taxon>Fusobacteriota</taxon>
        <taxon>Fusobacteriia</taxon>
        <taxon>Fusobacteriales</taxon>
        <taxon>Fusobacteriaceae</taxon>
        <taxon>Hypnocyclicus</taxon>
    </lineage>
</organism>
<accession>A0AA46DZ85</accession>
<dbReference type="InterPro" id="IPR032488">
    <property type="entry name" value="DUF5049"/>
</dbReference>
<dbReference type="EMBL" id="SOBG01000003">
    <property type="protein sequence ID" value="TDT71538.1"/>
    <property type="molecule type" value="Genomic_DNA"/>
</dbReference>
<reference evidence="1 2" key="1">
    <citation type="submission" date="2019-03" db="EMBL/GenBank/DDBJ databases">
        <title>Genomic Encyclopedia of Type Strains, Phase IV (KMG-IV): sequencing the most valuable type-strain genomes for metagenomic binning, comparative biology and taxonomic classification.</title>
        <authorList>
            <person name="Goeker M."/>
        </authorList>
    </citation>
    <scope>NUCLEOTIDE SEQUENCE [LARGE SCALE GENOMIC DNA]</scope>
    <source>
        <strain evidence="1 2">DSM 100055</strain>
    </source>
</reference>
<keyword evidence="2" id="KW-1185">Reference proteome</keyword>
<sequence length="61" mass="7318">MTMNKKIKEQILAVRDTGLTNMFDIHAVQRIAYEMDFYELVNFIEDEKEKYVKFIINGQED</sequence>
<dbReference type="Pfam" id="PF16468">
    <property type="entry name" value="DUF5049"/>
    <property type="match status" value="1"/>
</dbReference>
<proteinExistence type="predicted"/>
<dbReference type="Proteomes" id="UP000294678">
    <property type="component" value="Unassembled WGS sequence"/>
</dbReference>
<name>A0AA46DZ85_9FUSO</name>
<evidence type="ECO:0000313" key="2">
    <source>
        <dbReference type="Proteomes" id="UP000294678"/>
    </source>
</evidence>